<comment type="subcellular location">
    <subcellularLocation>
        <location evidence="1">Membrane</location>
        <topology evidence="1">Multi-pass membrane protein</topology>
    </subcellularLocation>
</comment>
<keyword evidence="4 6" id="KW-1133">Transmembrane helix</keyword>
<proteinExistence type="inferred from homology"/>
<gene>
    <name evidence="7" type="ORF">C8F04DRAFT_1066780</name>
</gene>
<feature type="transmembrane region" description="Helical" evidence="6">
    <location>
        <begin position="151"/>
        <end position="168"/>
    </location>
</feature>
<keyword evidence="3 6" id="KW-0812">Transmembrane</keyword>
<feature type="transmembrane region" description="Helical" evidence="6">
    <location>
        <begin position="226"/>
        <end position="245"/>
    </location>
</feature>
<dbReference type="EMBL" id="JARJCM010000004">
    <property type="protein sequence ID" value="KAJ7045933.1"/>
    <property type="molecule type" value="Genomic_DNA"/>
</dbReference>
<accession>A0AAD6TKK7</accession>
<feature type="transmembrane region" description="Helical" evidence="6">
    <location>
        <begin position="66"/>
        <end position="88"/>
    </location>
</feature>
<comment type="similarity">
    <text evidence="2">Belongs to the SURF4 family.</text>
</comment>
<evidence type="ECO:0000313" key="8">
    <source>
        <dbReference type="Proteomes" id="UP001218188"/>
    </source>
</evidence>
<dbReference type="AlphaFoldDB" id="A0AAD6TKK7"/>
<sequence>MAEPLAQPFTRRVQDYVEIQARPLRPYFPTIGRILVVATFIDDALRILTQWRDQLWYLHRHRHFPWGFSHLFLLNAIGSFLSGSTLVVLNRYTAYAVADLIIVLLILAVGYGLPFNVAFLLRNLAVVGGLVMALGDALLPSTTAPARRNNAILGGRLLLVVLFLGSFLQGGRTLTFTRAVLATLGLAACVVGVNAWSASLLVLALSVFNITNGWWWWTIPNHDREFLKYDFFQTLSIIGALIVFATK</sequence>
<dbReference type="InterPro" id="IPR002995">
    <property type="entry name" value="Surf4"/>
</dbReference>
<comment type="caution">
    <text evidence="7">The sequence shown here is derived from an EMBL/GenBank/DDBJ whole genome shotgun (WGS) entry which is preliminary data.</text>
</comment>
<name>A0AAD6TKK7_9AGAR</name>
<dbReference type="Pfam" id="PF02077">
    <property type="entry name" value="SURF4"/>
    <property type="match status" value="1"/>
</dbReference>
<evidence type="ECO:0000256" key="6">
    <source>
        <dbReference type="SAM" id="Phobius"/>
    </source>
</evidence>
<keyword evidence="5 6" id="KW-0472">Membrane</keyword>
<keyword evidence="8" id="KW-1185">Reference proteome</keyword>
<feature type="transmembrane region" description="Helical" evidence="6">
    <location>
        <begin position="94"/>
        <end position="113"/>
    </location>
</feature>
<evidence type="ECO:0000313" key="7">
    <source>
        <dbReference type="EMBL" id="KAJ7045933.1"/>
    </source>
</evidence>
<feature type="transmembrane region" description="Helical" evidence="6">
    <location>
        <begin position="120"/>
        <end position="139"/>
    </location>
</feature>
<organism evidence="7 8">
    <name type="scientific">Mycena alexandri</name>
    <dbReference type="NCBI Taxonomy" id="1745969"/>
    <lineage>
        <taxon>Eukaryota</taxon>
        <taxon>Fungi</taxon>
        <taxon>Dikarya</taxon>
        <taxon>Basidiomycota</taxon>
        <taxon>Agaricomycotina</taxon>
        <taxon>Agaricomycetes</taxon>
        <taxon>Agaricomycetidae</taxon>
        <taxon>Agaricales</taxon>
        <taxon>Marasmiineae</taxon>
        <taxon>Mycenaceae</taxon>
        <taxon>Mycena</taxon>
    </lineage>
</organism>
<protein>
    <submittedName>
        <fullName evidence="7">SURF4 family-domain-containing protein</fullName>
    </submittedName>
</protein>
<dbReference type="GO" id="GO:0016020">
    <property type="term" value="C:membrane"/>
    <property type="evidence" value="ECO:0007669"/>
    <property type="project" value="UniProtKB-SubCell"/>
</dbReference>
<evidence type="ECO:0000256" key="5">
    <source>
        <dbReference type="ARBA" id="ARBA00023136"/>
    </source>
</evidence>
<evidence type="ECO:0000256" key="3">
    <source>
        <dbReference type="ARBA" id="ARBA00022692"/>
    </source>
</evidence>
<feature type="transmembrane region" description="Helical" evidence="6">
    <location>
        <begin position="180"/>
        <end position="206"/>
    </location>
</feature>
<reference evidence="7" key="1">
    <citation type="submission" date="2023-03" db="EMBL/GenBank/DDBJ databases">
        <title>Massive genome expansion in bonnet fungi (Mycena s.s.) driven by repeated elements and novel gene families across ecological guilds.</title>
        <authorList>
            <consortium name="Lawrence Berkeley National Laboratory"/>
            <person name="Harder C.B."/>
            <person name="Miyauchi S."/>
            <person name="Viragh M."/>
            <person name="Kuo A."/>
            <person name="Thoen E."/>
            <person name="Andreopoulos B."/>
            <person name="Lu D."/>
            <person name="Skrede I."/>
            <person name="Drula E."/>
            <person name="Henrissat B."/>
            <person name="Morin E."/>
            <person name="Kohler A."/>
            <person name="Barry K."/>
            <person name="LaButti K."/>
            <person name="Morin E."/>
            <person name="Salamov A."/>
            <person name="Lipzen A."/>
            <person name="Mereny Z."/>
            <person name="Hegedus B."/>
            <person name="Baldrian P."/>
            <person name="Stursova M."/>
            <person name="Weitz H."/>
            <person name="Taylor A."/>
            <person name="Grigoriev I.V."/>
            <person name="Nagy L.G."/>
            <person name="Martin F."/>
            <person name="Kauserud H."/>
        </authorList>
    </citation>
    <scope>NUCLEOTIDE SEQUENCE</scope>
    <source>
        <strain evidence="7">CBHHK200</strain>
    </source>
</reference>
<evidence type="ECO:0000256" key="2">
    <source>
        <dbReference type="ARBA" id="ARBA00006945"/>
    </source>
</evidence>
<dbReference type="Proteomes" id="UP001218188">
    <property type="component" value="Unassembled WGS sequence"/>
</dbReference>
<evidence type="ECO:0000256" key="1">
    <source>
        <dbReference type="ARBA" id="ARBA00004141"/>
    </source>
</evidence>
<evidence type="ECO:0000256" key="4">
    <source>
        <dbReference type="ARBA" id="ARBA00022989"/>
    </source>
</evidence>